<dbReference type="EMBL" id="VXRG01000011">
    <property type="protein sequence ID" value="MXY92059.1"/>
    <property type="molecule type" value="Genomic_DNA"/>
</dbReference>
<evidence type="ECO:0008006" key="2">
    <source>
        <dbReference type="Google" id="ProtNLM"/>
    </source>
</evidence>
<accession>A0A6B0YQ22</accession>
<comment type="caution">
    <text evidence="1">The sequence shown here is derived from an EMBL/GenBank/DDBJ whole genome shotgun (WGS) entry which is preliminary data.</text>
</comment>
<dbReference type="AlphaFoldDB" id="A0A6B0YQ22"/>
<evidence type="ECO:0000313" key="1">
    <source>
        <dbReference type="EMBL" id="MXY92059.1"/>
    </source>
</evidence>
<protein>
    <recommendedName>
        <fullName evidence="2">Polymerase nucleotidyl transferase domain-containing protein</fullName>
    </recommendedName>
</protein>
<proteinExistence type="predicted"/>
<gene>
    <name evidence="1" type="ORF">F4Y42_01275</name>
</gene>
<reference evidence="1" key="1">
    <citation type="submission" date="2019-09" db="EMBL/GenBank/DDBJ databases">
        <title>Characterisation of the sponge microbiome using genome-centric metagenomics.</title>
        <authorList>
            <person name="Engelberts J.P."/>
            <person name="Robbins S.J."/>
            <person name="De Goeij J.M."/>
            <person name="Aranda M."/>
            <person name="Bell S.C."/>
            <person name="Webster N.S."/>
        </authorList>
    </citation>
    <scope>NUCLEOTIDE SEQUENCE</scope>
    <source>
        <strain evidence="1">SB0664_bin_27</strain>
    </source>
</reference>
<organism evidence="1">
    <name type="scientific">Caldilineaceae bacterium SB0664_bin_27</name>
    <dbReference type="NCBI Taxonomy" id="2605260"/>
    <lineage>
        <taxon>Bacteria</taxon>
        <taxon>Bacillati</taxon>
        <taxon>Chloroflexota</taxon>
        <taxon>Caldilineae</taxon>
        <taxon>Caldilineales</taxon>
        <taxon>Caldilineaceae</taxon>
    </lineage>
</organism>
<sequence length="381" mass="42349">MVNWSGCLGRRSVRAYPSSCAELELIDSWELERERVGVLVGKAKLAAEEWVRCEGSALPGFQGAFLAGSVTTLPDEVPLPESSDVDISVVMEEPPPVKAGKFRFRGALLEVSYEARERLRTPETVLRDPHLAGGIRGMHIVADPLGRLASLQSEVARKYALRRWVRQRCRTATAAATGRLQHTDASAPLHERVTSWLFGTSLTALILLLAGLRPPTVRRRYAVVRDLLHECGRPDFHEELLQLLGCSDWSRSQAEKHLDAVANAFDRAKRLPKGDFRFAADISQTARPVAIDGSRELIEQGLHREAVFWMVATSSRCQWVLHFNGPTGKGDRHRQGFQSMLSDLGIGDDADLETRRSQALEFLPRVNEMGEAVMAVTPEIE</sequence>
<name>A0A6B0YQ22_9CHLR</name>